<dbReference type="EMBL" id="CM000641">
    <property type="protein sequence ID" value="EED92824.1"/>
    <property type="molecule type" value="Genomic_DNA"/>
</dbReference>
<organism evidence="2 3">
    <name type="scientific">Thalassiosira pseudonana</name>
    <name type="common">Marine diatom</name>
    <name type="synonym">Cyclotella nana</name>
    <dbReference type="NCBI Taxonomy" id="35128"/>
    <lineage>
        <taxon>Eukaryota</taxon>
        <taxon>Sar</taxon>
        <taxon>Stramenopiles</taxon>
        <taxon>Ochrophyta</taxon>
        <taxon>Bacillariophyta</taxon>
        <taxon>Coscinodiscophyceae</taxon>
        <taxon>Thalassiosirophycidae</taxon>
        <taxon>Thalassiosirales</taxon>
        <taxon>Thalassiosiraceae</taxon>
        <taxon>Thalassiosira</taxon>
    </lineage>
</organism>
<sequence length="374" mass="40237">MTYVECRNYSMIQSYECTTGMYFDEGTNQCVSGTWFDDTEHTSINVVDDPCIGTYDGFAAIDSYTYTECFNYTEVGRYNCPDGFFYQEMQQQCMKGDESGGETDSLSTVGIVSNSTGVTEVLASCNNVSSGNVPLSSLQGWLVCSDGSILSTIYCGSSKLYDVSSGICINYCESSSLLNTNSMNTTTMESLPSSSFVLPRLAGKITCDSASSTSIDSIICAQGTHYDVDRGYCRNHCEGTLQKYVPFPGVEGGATCENGIVLATEWCLSGSLYSIMRGACTETDSPTLSPMSGYPTEAPVSIAPTVSPSVRATISSPPTFNMTEEVRKQKKPGIVNVPDNGAFGPRCTVGFVNFAWVYLMSTIVIGIGGCWGLY</sequence>
<keyword evidence="1" id="KW-1133">Transmembrane helix</keyword>
<dbReference type="InParanoid" id="B8BZ50"/>
<dbReference type="Proteomes" id="UP000001449">
    <property type="component" value="Chromosome 4"/>
</dbReference>
<keyword evidence="1" id="KW-0812">Transmembrane</keyword>
<dbReference type="HOGENOM" id="CLU_740804_0_0_1"/>
<keyword evidence="3" id="KW-1185">Reference proteome</keyword>
<keyword evidence="1" id="KW-0472">Membrane</keyword>
<dbReference type="RefSeq" id="XP_002289287.1">
    <property type="nucleotide sequence ID" value="XM_002289251.1"/>
</dbReference>
<evidence type="ECO:0000313" key="2">
    <source>
        <dbReference type="EMBL" id="EED92824.1"/>
    </source>
</evidence>
<proteinExistence type="predicted"/>
<evidence type="ECO:0008006" key="4">
    <source>
        <dbReference type="Google" id="ProtNLM"/>
    </source>
</evidence>
<dbReference type="AlphaFoldDB" id="B8BZ50"/>
<protein>
    <recommendedName>
        <fullName evidence="4">Chitin-binding type-2 domain-containing protein</fullName>
    </recommendedName>
</protein>
<reference evidence="2 3" key="1">
    <citation type="journal article" date="2004" name="Science">
        <title>The genome of the diatom Thalassiosira pseudonana: ecology, evolution, and metabolism.</title>
        <authorList>
            <person name="Armbrust E.V."/>
            <person name="Berges J.A."/>
            <person name="Bowler C."/>
            <person name="Green B.R."/>
            <person name="Martinez D."/>
            <person name="Putnam N.H."/>
            <person name="Zhou S."/>
            <person name="Allen A.E."/>
            <person name="Apt K.E."/>
            <person name="Bechner M."/>
            <person name="Brzezinski M.A."/>
            <person name="Chaal B.K."/>
            <person name="Chiovitti A."/>
            <person name="Davis A.K."/>
            <person name="Demarest M.S."/>
            <person name="Detter J.C."/>
            <person name="Glavina T."/>
            <person name="Goodstein D."/>
            <person name="Hadi M.Z."/>
            <person name="Hellsten U."/>
            <person name="Hildebrand M."/>
            <person name="Jenkins B.D."/>
            <person name="Jurka J."/>
            <person name="Kapitonov V.V."/>
            <person name="Kroger N."/>
            <person name="Lau W.W."/>
            <person name="Lane T.W."/>
            <person name="Larimer F.W."/>
            <person name="Lippmeier J.C."/>
            <person name="Lucas S."/>
            <person name="Medina M."/>
            <person name="Montsant A."/>
            <person name="Obornik M."/>
            <person name="Parker M.S."/>
            <person name="Palenik B."/>
            <person name="Pazour G.J."/>
            <person name="Richardson P.M."/>
            <person name="Rynearson T.A."/>
            <person name="Saito M.A."/>
            <person name="Schwartz D.C."/>
            <person name="Thamatrakoln K."/>
            <person name="Valentin K."/>
            <person name="Vardi A."/>
            <person name="Wilkerson F.P."/>
            <person name="Rokhsar D.S."/>
        </authorList>
    </citation>
    <scope>NUCLEOTIDE SEQUENCE [LARGE SCALE GENOMIC DNA]</scope>
    <source>
        <strain evidence="2 3">CCMP1335</strain>
    </source>
</reference>
<dbReference type="PaxDb" id="35128-Thaps4386"/>
<name>B8BZ50_THAPS</name>
<dbReference type="GeneID" id="7447920"/>
<reference evidence="2 3" key="2">
    <citation type="journal article" date="2008" name="Nature">
        <title>The Phaeodactylum genome reveals the evolutionary history of diatom genomes.</title>
        <authorList>
            <person name="Bowler C."/>
            <person name="Allen A.E."/>
            <person name="Badger J.H."/>
            <person name="Grimwood J."/>
            <person name="Jabbari K."/>
            <person name="Kuo A."/>
            <person name="Maheswari U."/>
            <person name="Martens C."/>
            <person name="Maumus F."/>
            <person name="Otillar R.P."/>
            <person name="Rayko E."/>
            <person name="Salamov A."/>
            <person name="Vandepoele K."/>
            <person name="Beszteri B."/>
            <person name="Gruber A."/>
            <person name="Heijde M."/>
            <person name="Katinka M."/>
            <person name="Mock T."/>
            <person name="Valentin K."/>
            <person name="Verret F."/>
            <person name="Berges J.A."/>
            <person name="Brownlee C."/>
            <person name="Cadoret J.P."/>
            <person name="Chiovitti A."/>
            <person name="Choi C.J."/>
            <person name="Coesel S."/>
            <person name="De Martino A."/>
            <person name="Detter J.C."/>
            <person name="Durkin C."/>
            <person name="Falciatore A."/>
            <person name="Fournet J."/>
            <person name="Haruta M."/>
            <person name="Huysman M.J."/>
            <person name="Jenkins B.D."/>
            <person name="Jiroutova K."/>
            <person name="Jorgensen R.E."/>
            <person name="Joubert Y."/>
            <person name="Kaplan A."/>
            <person name="Kroger N."/>
            <person name="Kroth P.G."/>
            <person name="La Roche J."/>
            <person name="Lindquist E."/>
            <person name="Lommer M."/>
            <person name="Martin-Jezequel V."/>
            <person name="Lopez P.J."/>
            <person name="Lucas S."/>
            <person name="Mangogna M."/>
            <person name="McGinnis K."/>
            <person name="Medlin L.K."/>
            <person name="Montsant A."/>
            <person name="Oudot-Le Secq M.P."/>
            <person name="Napoli C."/>
            <person name="Obornik M."/>
            <person name="Parker M.S."/>
            <person name="Petit J.L."/>
            <person name="Porcel B.M."/>
            <person name="Poulsen N."/>
            <person name="Robison M."/>
            <person name="Rychlewski L."/>
            <person name="Rynearson T.A."/>
            <person name="Schmutz J."/>
            <person name="Shapiro H."/>
            <person name="Siaut M."/>
            <person name="Stanley M."/>
            <person name="Sussman M.R."/>
            <person name="Taylor A.R."/>
            <person name="Vardi A."/>
            <person name="von Dassow P."/>
            <person name="Vyverman W."/>
            <person name="Willis A."/>
            <person name="Wyrwicz L.S."/>
            <person name="Rokhsar D.S."/>
            <person name="Weissenbach J."/>
            <person name="Armbrust E.V."/>
            <person name="Green B.R."/>
            <person name="Van de Peer Y."/>
            <person name="Grigoriev I.V."/>
        </authorList>
    </citation>
    <scope>NUCLEOTIDE SEQUENCE [LARGE SCALE GENOMIC DNA]</scope>
    <source>
        <strain evidence="2 3">CCMP1335</strain>
    </source>
</reference>
<accession>B8BZ50</accession>
<evidence type="ECO:0000256" key="1">
    <source>
        <dbReference type="SAM" id="Phobius"/>
    </source>
</evidence>
<feature type="transmembrane region" description="Helical" evidence="1">
    <location>
        <begin position="355"/>
        <end position="373"/>
    </location>
</feature>
<dbReference type="KEGG" id="tps:THAPSDRAFT_4386"/>
<gene>
    <name evidence="2" type="ORF">THAPSDRAFT_4386</name>
</gene>
<evidence type="ECO:0000313" key="3">
    <source>
        <dbReference type="Proteomes" id="UP000001449"/>
    </source>
</evidence>